<evidence type="ECO:0000313" key="1">
    <source>
        <dbReference type="EMBL" id="PHN04021.1"/>
    </source>
</evidence>
<dbReference type="NCBIfam" id="TIGR03511">
    <property type="entry name" value="GldH_lipo"/>
    <property type="match status" value="1"/>
</dbReference>
<dbReference type="Proteomes" id="UP000223913">
    <property type="component" value="Unassembled WGS sequence"/>
</dbReference>
<name>A0A2D0N682_FLAN2</name>
<reference evidence="1 2" key="1">
    <citation type="submission" date="2017-10" db="EMBL/GenBank/DDBJ databases">
        <title>The draft genome sequence of Lewinella nigricans NBRC 102662.</title>
        <authorList>
            <person name="Wang K."/>
        </authorList>
    </citation>
    <scope>NUCLEOTIDE SEQUENCE [LARGE SCALE GENOMIC DNA]</scope>
    <source>
        <strain evidence="1 2">NBRC 102662</strain>
    </source>
</reference>
<evidence type="ECO:0000313" key="2">
    <source>
        <dbReference type="Proteomes" id="UP000223913"/>
    </source>
</evidence>
<organism evidence="1 2">
    <name type="scientific">Flavilitoribacter nigricans (strain ATCC 23147 / DSM 23189 / NBRC 102662 / NCIMB 1420 / SS-2)</name>
    <name type="common">Lewinella nigricans</name>
    <dbReference type="NCBI Taxonomy" id="1122177"/>
    <lineage>
        <taxon>Bacteria</taxon>
        <taxon>Pseudomonadati</taxon>
        <taxon>Bacteroidota</taxon>
        <taxon>Saprospiria</taxon>
        <taxon>Saprospirales</taxon>
        <taxon>Lewinellaceae</taxon>
        <taxon>Flavilitoribacter</taxon>
    </lineage>
</organism>
<dbReference type="AlphaFoldDB" id="A0A2D0N682"/>
<gene>
    <name evidence="1" type="ORF">CRP01_24455</name>
</gene>
<keyword evidence="2" id="KW-1185">Reference proteome</keyword>
<accession>A0A2D0N682</accession>
<dbReference type="Pfam" id="PF14109">
    <property type="entry name" value="GldH_lipo"/>
    <property type="match status" value="1"/>
</dbReference>
<dbReference type="EMBL" id="PDUD01000028">
    <property type="protein sequence ID" value="PHN04021.1"/>
    <property type="molecule type" value="Genomic_DNA"/>
</dbReference>
<protein>
    <recommendedName>
        <fullName evidence="3">Gliding motility lipoprotein GldH</fullName>
    </recommendedName>
</protein>
<dbReference type="RefSeq" id="WP_099152734.1">
    <property type="nucleotide sequence ID" value="NZ_PDUD01000028.1"/>
</dbReference>
<evidence type="ECO:0008006" key="3">
    <source>
        <dbReference type="Google" id="ProtNLM"/>
    </source>
</evidence>
<proteinExistence type="predicted"/>
<sequence length="162" mass="19007">MQFRPEAWPFLLLLSCVLWGCGSDYLYERSYPIDSSNWTYADSLQFSFEIEDTLQVYNLWLEVEHSVDYDFQNLYTRIHTRFPSGQQLAEPLSLELADNVGRWFGDCNSKTCTLKIPIQEGAFFNQAGTYNITLEQFMRRDPIEGIRTIGFMVEKTDQTRQQ</sequence>
<dbReference type="InterPro" id="IPR020018">
    <property type="entry name" value="Motility-assoc_lipoprot_GldH"/>
</dbReference>
<comment type="caution">
    <text evidence="1">The sequence shown here is derived from an EMBL/GenBank/DDBJ whole genome shotgun (WGS) entry which is preliminary data.</text>
</comment>
<dbReference type="OrthoDB" id="982482at2"/>